<dbReference type="Pfam" id="PF00730">
    <property type="entry name" value="HhH-GPD"/>
    <property type="match status" value="1"/>
</dbReference>
<dbReference type="CDD" id="cd00056">
    <property type="entry name" value="ENDO3c"/>
    <property type="match status" value="1"/>
</dbReference>
<dbReference type="Proteomes" id="UP000185783">
    <property type="component" value="Unassembled WGS sequence"/>
</dbReference>
<dbReference type="Gene3D" id="1.10.1670.40">
    <property type="match status" value="1"/>
</dbReference>
<keyword evidence="6" id="KW-0326">Glycosidase</keyword>
<evidence type="ECO:0000313" key="6">
    <source>
        <dbReference type="EMBL" id="OKL44907.1"/>
    </source>
</evidence>
<dbReference type="SMART" id="SM00478">
    <property type="entry name" value="ENDO3c"/>
    <property type="match status" value="1"/>
</dbReference>
<dbReference type="PANTHER" id="PTHR43003">
    <property type="entry name" value="DNA-3-METHYLADENINE GLYCOSYLASE"/>
    <property type="match status" value="1"/>
</dbReference>
<dbReference type="STRING" id="197461.A3843_06395"/>
<keyword evidence="4" id="KW-0234">DNA repair</keyword>
<dbReference type="InterPro" id="IPR003265">
    <property type="entry name" value="HhH-GPD_domain"/>
</dbReference>
<dbReference type="GO" id="GO:0005737">
    <property type="term" value="C:cytoplasm"/>
    <property type="evidence" value="ECO:0007669"/>
    <property type="project" value="TreeGrafter"/>
</dbReference>
<evidence type="ECO:0000256" key="1">
    <source>
        <dbReference type="ARBA" id="ARBA00000086"/>
    </source>
</evidence>
<protein>
    <recommendedName>
        <fullName evidence="2">DNA-3-methyladenine glycosylase II</fullName>
        <ecNumber evidence="2">3.2.2.21</ecNumber>
    </recommendedName>
</protein>
<dbReference type="Gene3D" id="1.10.340.30">
    <property type="entry name" value="Hypothetical protein, domain 2"/>
    <property type="match status" value="1"/>
</dbReference>
<evidence type="ECO:0000256" key="2">
    <source>
        <dbReference type="ARBA" id="ARBA00012000"/>
    </source>
</evidence>
<gene>
    <name evidence="6" type="ORF">A3843_06395</name>
</gene>
<dbReference type="SUPFAM" id="SSF48150">
    <property type="entry name" value="DNA-glycosylase"/>
    <property type="match status" value="1"/>
</dbReference>
<name>A0A1U7JJL5_9HYPH</name>
<comment type="catalytic activity">
    <reaction evidence="1">
        <text>Hydrolysis of alkylated DNA, releasing 3-methyladenine, 3-methylguanine, 7-methylguanine and 7-methyladenine.</text>
        <dbReference type="EC" id="3.2.2.21"/>
    </reaction>
</comment>
<evidence type="ECO:0000259" key="5">
    <source>
        <dbReference type="SMART" id="SM00478"/>
    </source>
</evidence>
<dbReference type="GO" id="GO:0043916">
    <property type="term" value="F:DNA-7-methylguanine glycosylase activity"/>
    <property type="evidence" value="ECO:0007669"/>
    <property type="project" value="TreeGrafter"/>
</dbReference>
<keyword evidence="3" id="KW-0227">DNA damage</keyword>
<comment type="caution">
    <text evidence="6">The sequence shown here is derived from an EMBL/GenBank/DDBJ whole genome shotgun (WGS) entry which is preliminary data.</text>
</comment>
<organism evidence="6 7">
    <name type="scientific">Pseudovibrio exalbescens</name>
    <dbReference type="NCBI Taxonomy" id="197461"/>
    <lineage>
        <taxon>Bacteria</taxon>
        <taxon>Pseudomonadati</taxon>
        <taxon>Pseudomonadota</taxon>
        <taxon>Alphaproteobacteria</taxon>
        <taxon>Hyphomicrobiales</taxon>
        <taxon>Stappiaceae</taxon>
        <taxon>Pseudovibrio</taxon>
    </lineage>
</organism>
<feature type="domain" description="HhH-GPD" evidence="5">
    <location>
        <begin position="51"/>
        <end position="206"/>
    </location>
</feature>
<proteinExistence type="predicted"/>
<dbReference type="InterPro" id="IPR051912">
    <property type="entry name" value="Alkylbase_DNA_Glycosylase/TA"/>
</dbReference>
<dbReference type="InterPro" id="IPR011257">
    <property type="entry name" value="DNA_glycosylase"/>
</dbReference>
<evidence type="ECO:0000256" key="4">
    <source>
        <dbReference type="ARBA" id="ARBA00023204"/>
    </source>
</evidence>
<dbReference type="GO" id="GO:0008725">
    <property type="term" value="F:DNA-3-methyladenine glycosylase activity"/>
    <property type="evidence" value="ECO:0007669"/>
    <property type="project" value="TreeGrafter"/>
</dbReference>
<dbReference type="EC" id="3.2.2.21" evidence="2"/>
<dbReference type="GO" id="GO:0032131">
    <property type="term" value="F:alkylated DNA binding"/>
    <property type="evidence" value="ECO:0007669"/>
    <property type="project" value="TreeGrafter"/>
</dbReference>
<dbReference type="GO" id="GO:0006307">
    <property type="term" value="P:DNA alkylation repair"/>
    <property type="evidence" value="ECO:0007669"/>
    <property type="project" value="TreeGrafter"/>
</dbReference>
<sequence>MRPIETEADIQRELEGLLALDPRLEPVLAVAGAVPLRRRAADLRGLSDIVVAQLISVSAGAAITKRLEALVDPFTPEVLLSKSDEELRGVGLSRAKVNTLREIARHMEGGLELDALAARPALEAHERLCQIKGIGRWSADIFLLFCAGHPDVFPSGDVALQNAVADGFALSVRPKGRELDDIAAQWAPHRGTAARLWWSYYKARREGRETLPV</sequence>
<dbReference type="EMBL" id="LVVZ01000010">
    <property type="protein sequence ID" value="OKL44907.1"/>
    <property type="molecule type" value="Genomic_DNA"/>
</dbReference>
<accession>A0A1U7JJL5</accession>
<dbReference type="RefSeq" id="WP_028481426.1">
    <property type="nucleotide sequence ID" value="NZ_LVVZ01000010.1"/>
</dbReference>
<dbReference type="AlphaFoldDB" id="A0A1U7JJL5"/>
<dbReference type="PANTHER" id="PTHR43003:SF13">
    <property type="entry name" value="DNA-3-METHYLADENINE GLYCOSYLASE 2"/>
    <property type="match status" value="1"/>
</dbReference>
<keyword evidence="6" id="KW-0378">Hydrolase</keyword>
<dbReference type="GO" id="GO:0032993">
    <property type="term" value="C:protein-DNA complex"/>
    <property type="evidence" value="ECO:0007669"/>
    <property type="project" value="TreeGrafter"/>
</dbReference>
<reference evidence="6 7" key="1">
    <citation type="submission" date="2016-03" db="EMBL/GenBank/DDBJ databases">
        <title>Genome sequence of Nesiotobacter sp. nov., a moderately halophilic alphaproteobacterium isolated from the Yellow Sea, China.</title>
        <authorList>
            <person name="Zhang G."/>
            <person name="Zhang R."/>
        </authorList>
    </citation>
    <scope>NUCLEOTIDE SEQUENCE [LARGE SCALE GENOMIC DNA]</scope>
    <source>
        <strain evidence="6 7">WB1-6</strain>
    </source>
</reference>
<dbReference type="GO" id="GO:0006285">
    <property type="term" value="P:base-excision repair, AP site formation"/>
    <property type="evidence" value="ECO:0007669"/>
    <property type="project" value="TreeGrafter"/>
</dbReference>
<evidence type="ECO:0000256" key="3">
    <source>
        <dbReference type="ARBA" id="ARBA00022763"/>
    </source>
</evidence>
<keyword evidence="7" id="KW-1185">Reference proteome</keyword>
<evidence type="ECO:0000313" key="7">
    <source>
        <dbReference type="Proteomes" id="UP000185783"/>
    </source>
</evidence>